<dbReference type="InterPro" id="IPR053840">
    <property type="entry name" value="Hfq_1"/>
</dbReference>
<accession>A0A7R6PNG5</accession>
<feature type="region of interest" description="Disordered" evidence="1">
    <location>
        <begin position="1"/>
        <end position="28"/>
    </location>
</feature>
<dbReference type="Pfam" id="PF21979">
    <property type="entry name" value="Hfq_1"/>
    <property type="match status" value="1"/>
</dbReference>
<dbReference type="RefSeq" id="WP_201327614.1">
    <property type="nucleotide sequence ID" value="NZ_AP017470.1"/>
</dbReference>
<evidence type="ECO:0000313" key="4">
    <source>
        <dbReference type="Proteomes" id="UP000595564"/>
    </source>
</evidence>
<dbReference type="Proteomes" id="UP000595564">
    <property type="component" value="Chromosome"/>
</dbReference>
<feature type="region of interest" description="Disordered" evidence="1">
    <location>
        <begin position="125"/>
        <end position="151"/>
    </location>
</feature>
<keyword evidence="4" id="KW-1185">Reference proteome</keyword>
<name>A0A7R6PNG5_9BACT</name>
<protein>
    <recommendedName>
        <fullName evidence="2">Hfq-related domain-containing protein</fullName>
    </recommendedName>
</protein>
<dbReference type="InterPro" id="IPR010920">
    <property type="entry name" value="LSM_dom_sf"/>
</dbReference>
<dbReference type="KEGG" id="thyd:TTHT_1850"/>
<proteinExistence type="predicted"/>
<sequence>MANRKLIRPSLQEIKSKMSEKKTETPSRIATQIQAEQPLLNHPLVTTARRKQSPPEQTHAENFYYLKQMQAKEPMVIILEDGEEIRGIIEWYDKNCLKVNRLNEPNLLIMKSKIKYMYKQEEERAAMRKAKRRARKASEKKEEKAEESTEE</sequence>
<dbReference type="AlphaFoldDB" id="A0A7R6PNG5"/>
<organism evidence="3 4">
    <name type="scientific">Thermotomaculum hydrothermale</name>
    <dbReference type="NCBI Taxonomy" id="981385"/>
    <lineage>
        <taxon>Bacteria</taxon>
        <taxon>Pseudomonadati</taxon>
        <taxon>Acidobacteriota</taxon>
        <taxon>Holophagae</taxon>
        <taxon>Thermotomaculales</taxon>
        <taxon>Thermotomaculaceae</taxon>
        <taxon>Thermotomaculum</taxon>
    </lineage>
</organism>
<dbReference type="SUPFAM" id="SSF50182">
    <property type="entry name" value="Sm-like ribonucleoproteins"/>
    <property type="match status" value="1"/>
</dbReference>
<feature type="domain" description="Hfq-related" evidence="2">
    <location>
        <begin position="70"/>
        <end position="117"/>
    </location>
</feature>
<evidence type="ECO:0000259" key="2">
    <source>
        <dbReference type="Pfam" id="PF21979"/>
    </source>
</evidence>
<dbReference type="Gene3D" id="2.30.30.100">
    <property type="match status" value="1"/>
</dbReference>
<evidence type="ECO:0000256" key="1">
    <source>
        <dbReference type="SAM" id="MobiDB-lite"/>
    </source>
</evidence>
<reference evidence="3 4" key="1">
    <citation type="journal article" date="2012" name="Extremophiles">
        <title>Thermotomaculum hydrothermale gen. nov., sp. nov., a novel heterotrophic thermophile within the phylum Acidobacteria from a deep-sea hydrothermal vent chimney in the Southern Okinawa Trough.</title>
        <authorList>
            <person name="Izumi H."/>
            <person name="Nunoura T."/>
            <person name="Miyazaki M."/>
            <person name="Mino S."/>
            <person name="Toki T."/>
            <person name="Takai K."/>
            <person name="Sako Y."/>
            <person name="Sawabe T."/>
            <person name="Nakagawa S."/>
        </authorList>
    </citation>
    <scope>NUCLEOTIDE SEQUENCE [LARGE SCALE GENOMIC DNA]</scope>
    <source>
        <strain evidence="3 4">AC55</strain>
    </source>
</reference>
<dbReference type="EMBL" id="AP017470">
    <property type="protein sequence ID" value="BBB33307.1"/>
    <property type="molecule type" value="Genomic_DNA"/>
</dbReference>
<feature type="compositionally biased region" description="Basic and acidic residues" evidence="1">
    <location>
        <begin position="14"/>
        <end position="25"/>
    </location>
</feature>
<evidence type="ECO:0000313" key="3">
    <source>
        <dbReference type="EMBL" id="BBB33307.1"/>
    </source>
</evidence>
<feature type="compositionally biased region" description="Basic and acidic residues" evidence="1">
    <location>
        <begin position="136"/>
        <end position="151"/>
    </location>
</feature>
<gene>
    <name evidence="3" type="ORF">TTHT_1850</name>
</gene>